<protein>
    <submittedName>
        <fullName evidence="1">Uncharacterized protein</fullName>
    </submittedName>
</protein>
<evidence type="ECO:0000313" key="1">
    <source>
        <dbReference type="EMBL" id="EEE69775.1"/>
    </source>
</evidence>
<accession>B9G3S7</accession>
<organism evidence="1">
    <name type="scientific">Oryza sativa subsp. japonica</name>
    <name type="common">Rice</name>
    <dbReference type="NCBI Taxonomy" id="39947"/>
    <lineage>
        <taxon>Eukaryota</taxon>
        <taxon>Viridiplantae</taxon>
        <taxon>Streptophyta</taxon>
        <taxon>Embryophyta</taxon>
        <taxon>Tracheophyta</taxon>
        <taxon>Spermatophyta</taxon>
        <taxon>Magnoliopsida</taxon>
        <taxon>Liliopsida</taxon>
        <taxon>Poales</taxon>
        <taxon>Poaceae</taxon>
        <taxon>BOP clade</taxon>
        <taxon>Oryzoideae</taxon>
        <taxon>Oryzeae</taxon>
        <taxon>Oryzinae</taxon>
        <taxon>Oryza</taxon>
        <taxon>Oryza sativa</taxon>
    </lineage>
</organism>
<dbReference type="AlphaFoldDB" id="B9G3S7"/>
<reference evidence="1" key="2">
    <citation type="submission" date="2008-12" db="EMBL/GenBank/DDBJ databases">
        <title>Improved gene annotation of the rice (Oryza sativa) genomes.</title>
        <authorList>
            <person name="Wang J."/>
            <person name="Li R."/>
            <person name="Fan W."/>
            <person name="Huang Q."/>
            <person name="Zhang J."/>
            <person name="Zhou Y."/>
            <person name="Hu Y."/>
            <person name="Zi S."/>
            <person name="Li J."/>
            <person name="Ni P."/>
            <person name="Zheng H."/>
            <person name="Zhang Y."/>
            <person name="Zhao M."/>
            <person name="Hao Q."/>
            <person name="McDermott J."/>
            <person name="Samudrala R."/>
            <person name="Kristiansen K."/>
            <person name="Wong G.K.-S."/>
        </authorList>
    </citation>
    <scope>NUCLEOTIDE SEQUENCE</scope>
</reference>
<gene>
    <name evidence="1" type="ORF">OsJ_29491</name>
</gene>
<dbReference type="Proteomes" id="UP000007752">
    <property type="component" value="Chromosome 9"/>
</dbReference>
<name>B9G3S7_ORYSJ</name>
<reference evidence="1" key="1">
    <citation type="journal article" date="2005" name="PLoS Biol.">
        <title>The genomes of Oryza sativa: a history of duplications.</title>
        <authorList>
            <person name="Yu J."/>
            <person name="Wang J."/>
            <person name="Lin W."/>
            <person name="Li S."/>
            <person name="Li H."/>
            <person name="Zhou J."/>
            <person name="Ni P."/>
            <person name="Dong W."/>
            <person name="Hu S."/>
            <person name="Zeng C."/>
            <person name="Zhang J."/>
            <person name="Zhang Y."/>
            <person name="Li R."/>
            <person name="Xu Z."/>
            <person name="Li S."/>
            <person name="Li X."/>
            <person name="Zheng H."/>
            <person name="Cong L."/>
            <person name="Lin L."/>
            <person name="Yin J."/>
            <person name="Geng J."/>
            <person name="Li G."/>
            <person name="Shi J."/>
            <person name="Liu J."/>
            <person name="Lv H."/>
            <person name="Li J."/>
            <person name="Wang J."/>
            <person name="Deng Y."/>
            <person name="Ran L."/>
            <person name="Shi X."/>
            <person name="Wang X."/>
            <person name="Wu Q."/>
            <person name="Li C."/>
            <person name="Ren X."/>
            <person name="Wang J."/>
            <person name="Wang X."/>
            <person name="Li D."/>
            <person name="Liu D."/>
            <person name="Zhang X."/>
            <person name="Ji Z."/>
            <person name="Zhao W."/>
            <person name="Sun Y."/>
            <person name="Zhang Z."/>
            <person name="Bao J."/>
            <person name="Han Y."/>
            <person name="Dong L."/>
            <person name="Ji J."/>
            <person name="Chen P."/>
            <person name="Wu S."/>
            <person name="Liu J."/>
            <person name="Xiao Y."/>
            <person name="Bu D."/>
            <person name="Tan J."/>
            <person name="Yang L."/>
            <person name="Ye C."/>
            <person name="Zhang J."/>
            <person name="Xu J."/>
            <person name="Zhou Y."/>
            <person name="Yu Y."/>
            <person name="Zhang B."/>
            <person name="Zhuang S."/>
            <person name="Wei H."/>
            <person name="Liu B."/>
            <person name="Lei M."/>
            <person name="Yu H."/>
            <person name="Li Y."/>
            <person name="Xu H."/>
            <person name="Wei S."/>
            <person name="He X."/>
            <person name="Fang L."/>
            <person name="Zhang Z."/>
            <person name="Zhang Y."/>
            <person name="Huang X."/>
            <person name="Su Z."/>
            <person name="Tong W."/>
            <person name="Li J."/>
            <person name="Tong Z."/>
            <person name="Li S."/>
            <person name="Ye J."/>
            <person name="Wang L."/>
            <person name="Fang L."/>
            <person name="Lei T."/>
            <person name="Chen C."/>
            <person name="Chen H."/>
            <person name="Xu Z."/>
            <person name="Li H."/>
            <person name="Huang H."/>
            <person name="Zhang F."/>
            <person name="Xu H."/>
            <person name="Li N."/>
            <person name="Zhao C."/>
            <person name="Li S."/>
            <person name="Dong L."/>
            <person name="Huang Y."/>
            <person name="Li L."/>
            <person name="Xi Y."/>
            <person name="Qi Q."/>
            <person name="Li W."/>
            <person name="Zhang B."/>
            <person name="Hu W."/>
            <person name="Zhang Y."/>
            <person name="Tian X."/>
            <person name="Jiao Y."/>
            <person name="Liang X."/>
            <person name="Jin J."/>
            <person name="Gao L."/>
            <person name="Zheng W."/>
            <person name="Hao B."/>
            <person name="Liu S."/>
            <person name="Wang W."/>
            <person name="Yuan L."/>
            <person name="Cao M."/>
            <person name="McDermott J."/>
            <person name="Samudrala R."/>
            <person name="Wang J."/>
            <person name="Wong G.K."/>
            <person name="Yang H."/>
        </authorList>
    </citation>
    <scope>NUCLEOTIDE SEQUENCE [LARGE SCALE GENOMIC DNA]</scope>
</reference>
<dbReference type="EMBL" id="CM000146">
    <property type="protein sequence ID" value="EEE69775.1"/>
    <property type="molecule type" value="Genomic_DNA"/>
</dbReference>
<proteinExistence type="predicted"/>
<sequence>MVDHVGSATWILTSATLVRKCDNDYDAYQEGDVKLTSIFLDKMAAAMPTQDKVTVQAEIRRPRDNTKFVAKLNIGIASGEHNNCFNNRFSFETL</sequence>